<dbReference type="PANTHER" id="PTHR13500">
    <property type="entry name" value="NUCLEOLAR PRERIBOSOMAL-ASSOCIATED PROTEIN 1"/>
    <property type="match status" value="1"/>
</dbReference>
<evidence type="ECO:0000313" key="5">
    <source>
        <dbReference type="Proteomes" id="UP000019132"/>
    </source>
</evidence>
<dbReference type="GO" id="GO:0005730">
    <property type="term" value="C:nucleolus"/>
    <property type="evidence" value="ECO:0007669"/>
    <property type="project" value="TreeGrafter"/>
</dbReference>
<dbReference type="OMA" id="YLECLPQ"/>
<evidence type="ECO:0000313" key="4">
    <source>
        <dbReference type="EnsemblProtists" id="PYU1_T004415"/>
    </source>
</evidence>
<reference evidence="5" key="1">
    <citation type="journal article" date="2010" name="Genome Biol.">
        <title>Genome sequence of the necrotrophic plant pathogen Pythium ultimum reveals original pathogenicity mechanisms and effector repertoire.</title>
        <authorList>
            <person name="Levesque C.A."/>
            <person name="Brouwer H."/>
            <person name="Cano L."/>
            <person name="Hamilton J.P."/>
            <person name="Holt C."/>
            <person name="Huitema E."/>
            <person name="Raffaele S."/>
            <person name="Robideau G.P."/>
            <person name="Thines M."/>
            <person name="Win J."/>
            <person name="Zerillo M.M."/>
            <person name="Beakes G.W."/>
            <person name="Boore J.L."/>
            <person name="Busam D."/>
            <person name="Dumas B."/>
            <person name="Ferriera S."/>
            <person name="Fuerstenberg S.I."/>
            <person name="Gachon C.M."/>
            <person name="Gaulin E."/>
            <person name="Govers F."/>
            <person name="Grenville-Briggs L."/>
            <person name="Horner N."/>
            <person name="Hostetler J."/>
            <person name="Jiang R.H."/>
            <person name="Johnson J."/>
            <person name="Krajaejun T."/>
            <person name="Lin H."/>
            <person name="Meijer H.J."/>
            <person name="Moore B."/>
            <person name="Morris P."/>
            <person name="Phuntmart V."/>
            <person name="Puiu D."/>
            <person name="Shetty J."/>
            <person name="Stajich J.E."/>
            <person name="Tripathy S."/>
            <person name="Wawra S."/>
            <person name="van West P."/>
            <person name="Whitty B.R."/>
            <person name="Coutinho P.M."/>
            <person name="Henrissat B."/>
            <person name="Martin F."/>
            <person name="Thomas P.D."/>
            <person name="Tyler B.M."/>
            <person name="De Vries R.P."/>
            <person name="Kamoun S."/>
            <person name="Yandell M."/>
            <person name="Tisserat N."/>
            <person name="Buell C.R."/>
        </authorList>
    </citation>
    <scope>NUCLEOTIDE SEQUENCE</scope>
    <source>
        <strain evidence="5">DAOM:BR144</strain>
    </source>
</reference>
<dbReference type="HOGENOM" id="CLU_232991_0_0_1"/>
<feature type="domain" description="URB1 N-terminal" evidence="2">
    <location>
        <begin position="87"/>
        <end position="410"/>
    </location>
</feature>
<evidence type="ECO:0008006" key="6">
    <source>
        <dbReference type="Google" id="ProtNLM"/>
    </source>
</evidence>
<protein>
    <recommendedName>
        <fullName evidence="6">Nucleolar pre-ribosomal-associated protein 1 C-terminal domain-containing protein</fullName>
    </recommendedName>
</protein>
<sequence length="2157" mass="234441">MAQVVLREFLLAVERPKQPLDAAIDTFAQALTPSTTASSSDVDASASAQQLLLATKFLEIHPQSDVFFHVWPDQHGAGTRWEKRDSIATFFRVLTLLLRVQVQRNAQAAEAIALKVIRDKNTHLEKVLTWSDKPLIEYEALELMTALVGVNGAVAREFVRLFNFQSPSFAKLAAWRMKKPEAAADAETPEAADVNIIVQKPTFQVREAYVRLVLALTACPDKSVHRFAMKEGGLTASLFKAIDGDSVEMLSQLFSKLKELVLRNASVETKAKLVIFNAHCVHQVLPLLQSEDESIAQMALDVLNALFFDDDTALYVVPETHALRFFLSKTAATSATSSSNDEPSHTSEQAYAVKVIRNAIVTIGVNEYIRSAYAQALIASFITKYPGLLAEYLHAASIQLEPKPVYRWFCVASLVQKLLSCSLDAVKPGLPKGTTTELQQPSWCSSSTLATRLILPINCRKELSRGIQHTNNLIIYSTLGIMEVTLRRYQFLMALARQDNASSSVLSPADLATELRFLLPSPEALVSLLLKLCASVDKVALIYVRALVVFRLYLECLPQVMSEVKLDFTKILAWSHVDPATSSSSSSSRLQSLIVSEILRFLLTVDTNRLQVLLPSGGASSNNNTSSSKLLQLLHLYVETPNVAVRNLCGHVLHRTLSISTVFGTDTSAREQIDFWLDSLRAAGATCAAFFEHLVQNALADPFQFLATYHARAGNHQQPLSLSPGTIALVSFLSKQPSATNSNPLTAHRSNSDVVVFGTRILLSLLPSIEAPQQLVSLITSSASASDDVKKEEEGPVATKRKRGDNDNVPESNSVDAYTHLVEYCNALTAPVSPSVQPRAHKKAKSSSLDDTKKKQKTSAASWSFAKSRRSFASQLVSATPAAFVASWEQIVANSMDVTGSFDLVVHYIGSWVGSDSDNNRSLLDLFSSASSNKVSRRFLAELPLRLVVQSVLLCSSSLHQGGNVTSALLRIVKQRVDSGALETTEAVRVCDLVLFALRYSSSISGTNNNDGLSTLLLHVLSFLIVSTTNDLDGNALARFQIERIFRKLHAIADPVGQHKKPYNKLSALEITGLRLLDTTRGSTASASSWAELLLPRAGIPSVLLLSPLLPVALRIRLLHAFSSSKQTRSVQSVLVQHLVKSLDSDSSMMTTTYASFAAYKKRKLLARRVWDLLERAAAPLFLSSLRQGASMPSFFASGFSIVGKLGGVDATVAQNAVERTIIPVLIHAAASDNNRLSTATELLRRVVLSVRSEDDAASLCAMATFVATLESVLAAKLPTVEKTRSMVLLTAAFSVFTRIESPGLAKHASSLAPETLKALITSEIEDGTSRTRLSFVRHALLDHDGLLANVASTVFQTLVKRFPDGTILSSSQLSSLLLLMRSSTSSSSSPHAMSKGAADAAVVLLVKCALQSLTKSSKSKSNDKDAEDATDRVLSVVATIVGDLVRSNVTTVGPTALLKKLGPQLTRAQDYDYASMAAYRGFVKLSAVFLQLATSVDAAATTYSFADHLSAITEHPLFSTCLATRASGDHESDEDARLLLIRVVYWLVQKSAVYDRKLFKVLLGAYTMSLSAVDRALRVLLDAFDENAGISLAQFGFRFGSSSTTILSNDDEANVATAQKAKAARTDLVDDSVWVVSGGLEAHRIRATVEHFPLHREVAVANDVVLLSFDADVEDVDTTPVSAGDKTTSDGRFQVYDPAFLLPMLSHFISSSDLPEAAVVQQGLLGLAVRATSSHAQCTRAYAYGIVAHLHESLASSEALTAEGFKAGRQVHLLLESLRNAIESPRARVSSVITVFLNDAISILCRPVHALFPHVNHFLLARQAIDVNDVPMFYALFNSRAPLTYKQERSWFLHTLRRGVRDDGDVVLLVRRHVLPILLSFFDSELADDHTQALIAQILSACLGTENGGAYLIAKAAFFEWLSARMLSDNNSKTLKLTMELFAHALQSSYFQSDALDGAQQHALALQIVNTFTVLCARVQRCRRRDAHMDATLAYIAALVVKHAQSACSLVTIRAILDAVIDAGTAATKTHAMEEAEAETPLLLPLSAHGTRIDASLTAIDAIIQEPLLQHPDLHTRNFGDWAQVLAAMAEFLAKVHAADSSMSTALDATISQRALAKVVLQRLHALLARSAPLSLKQHVLQCARDQSLIAYAALL</sequence>
<dbReference type="InterPro" id="IPR039844">
    <property type="entry name" value="URB1"/>
</dbReference>
<evidence type="ECO:0000259" key="3">
    <source>
        <dbReference type="Pfam" id="PF16201"/>
    </source>
</evidence>
<reference evidence="5" key="2">
    <citation type="submission" date="2010-04" db="EMBL/GenBank/DDBJ databases">
        <authorList>
            <person name="Buell R."/>
            <person name="Hamilton J."/>
            <person name="Hostetler J."/>
        </authorList>
    </citation>
    <scope>NUCLEOTIDE SEQUENCE [LARGE SCALE GENOMIC DNA]</scope>
    <source>
        <strain evidence="5">DAOM:BR144</strain>
    </source>
</reference>
<dbReference type="InterPro" id="IPR021714">
    <property type="entry name" value="URB1_N"/>
</dbReference>
<accession>K3WHH3</accession>
<dbReference type="EMBL" id="GL376631">
    <property type="status" value="NOT_ANNOTATED_CDS"/>
    <property type="molecule type" value="Genomic_DNA"/>
</dbReference>
<dbReference type="STRING" id="431595.K3WHH3"/>
<dbReference type="eggNOG" id="KOG1791">
    <property type="taxonomic scope" value="Eukaryota"/>
</dbReference>
<evidence type="ECO:0000259" key="2">
    <source>
        <dbReference type="Pfam" id="PF11707"/>
    </source>
</evidence>
<evidence type="ECO:0000256" key="1">
    <source>
        <dbReference type="SAM" id="MobiDB-lite"/>
    </source>
</evidence>
<dbReference type="InterPro" id="IPR032436">
    <property type="entry name" value="URB1_C"/>
</dbReference>
<dbReference type="Pfam" id="PF11707">
    <property type="entry name" value="Npa1"/>
    <property type="match status" value="1"/>
</dbReference>
<dbReference type="PANTHER" id="PTHR13500:SF0">
    <property type="entry name" value="NUCLEOLAR PRE-RIBOSOMAL-ASSOCIATED PROTEIN 1"/>
    <property type="match status" value="1"/>
</dbReference>
<dbReference type="GO" id="GO:0000463">
    <property type="term" value="P:maturation of LSU-rRNA from tricistronic rRNA transcript (SSU-rRNA, 5.8S rRNA, LSU-rRNA)"/>
    <property type="evidence" value="ECO:0007669"/>
    <property type="project" value="TreeGrafter"/>
</dbReference>
<dbReference type="GO" id="GO:0000466">
    <property type="term" value="P:maturation of 5.8S rRNA from tricistronic rRNA transcript (SSU-rRNA, 5.8S rRNA, LSU-rRNA)"/>
    <property type="evidence" value="ECO:0007669"/>
    <property type="project" value="TreeGrafter"/>
</dbReference>
<reference evidence="4" key="3">
    <citation type="submission" date="2015-02" db="UniProtKB">
        <authorList>
            <consortium name="EnsemblProtists"/>
        </authorList>
    </citation>
    <scope>IDENTIFICATION</scope>
    <source>
        <strain evidence="4">DAOM BR144</strain>
    </source>
</reference>
<keyword evidence="5" id="KW-1185">Reference proteome</keyword>
<dbReference type="VEuPathDB" id="FungiDB:PYU1_G004405"/>
<dbReference type="InParanoid" id="K3WHH3"/>
<dbReference type="EnsemblProtists" id="PYU1_T004415">
    <property type="protein sequence ID" value="PYU1_T004415"/>
    <property type="gene ID" value="PYU1_G004405"/>
</dbReference>
<name>K3WHH3_GLOUD</name>
<feature type="region of interest" description="Disordered" evidence="1">
    <location>
        <begin position="835"/>
        <end position="855"/>
    </location>
</feature>
<dbReference type="Proteomes" id="UP000019132">
    <property type="component" value="Unassembled WGS sequence"/>
</dbReference>
<organism evidence="4 5">
    <name type="scientific">Globisporangium ultimum (strain ATCC 200006 / CBS 805.95 / DAOM BR144)</name>
    <name type="common">Pythium ultimum</name>
    <dbReference type="NCBI Taxonomy" id="431595"/>
    <lineage>
        <taxon>Eukaryota</taxon>
        <taxon>Sar</taxon>
        <taxon>Stramenopiles</taxon>
        <taxon>Oomycota</taxon>
        <taxon>Peronosporomycetes</taxon>
        <taxon>Pythiales</taxon>
        <taxon>Pythiaceae</taxon>
        <taxon>Globisporangium</taxon>
    </lineage>
</organism>
<proteinExistence type="predicted"/>
<feature type="region of interest" description="Disordered" evidence="1">
    <location>
        <begin position="786"/>
        <end position="812"/>
    </location>
</feature>
<dbReference type="Pfam" id="PF16201">
    <property type="entry name" value="NopRA1"/>
    <property type="match status" value="1"/>
</dbReference>
<feature type="domain" description="URB1 C-terminal" evidence="3">
    <location>
        <begin position="1726"/>
        <end position="1922"/>
    </location>
</feature>